<dbReference type="AlphaFoldDB" id="A0A316ES58"/>
<dbReference type="Proteomes" id="UP000245754">
    <property type="component" value="Unassembled WGS sequence"/>
</dbReference>
<organism evidence="2 3">
    <name type="scientific">Cupriavidus plantarum</name>
    <dbReference type="NCBI Taxonomy" id="942865"/>
    <lineage>
        <taxon>Bacteria</taxon>
        <taxon>Pseudomonadati</taxon>
        <taxon>Pseudomonadota</taxon>
        <taxon>Betaproteobacteria</taxon>
        <taxon>Burkholderiales</taxon>
        <taxon>Burkholderiaceae</taxon>
        <taxon>Cupriavidus</taxon>
    </lineage>
</organism>
<sequence>MTSTQDNQAKPRPSDPHQEHWDKDRRDTPGPGGAKPLPTSKEVQKDLDNSTHDRGRGLPRDKSDVPADQ</sequence>
<keyword evidence="3" id="KW-1185">Reference proteome</keyword>
<accession>A0A316ES58</accession>
<comment type="caution">
    <text evidence="2">The sequence shown here is derived from an EMBL/GenBank/DDBJ whole genome shotgun (WGS) entry which is preliminary data.</text>
</comment>
<evidence type="ECO:0000313" key="3">
    <source>
        <dbReference type="Proteomes" id="UP000245754"/>
    </source>
</evidence>
<reference evidence="2 3" key="1">
    <citation type="submission" date="2018-05" db="EMBL/GenBank/DDBJ databases">
        <title>Genomic Encyclopedia of Type Strains, Phase IV (KMG-V): Genome sequencing to study the core and pangenomes of soil and plant-associated prokaryotes.</title>
        <authorList>
            <person name="Whitman W."/>
        </authorList>
    </citation>
    <scope>NUCLEOTIDE SEQUENCE [LARGE SCALE GENOMIC DNA]</scope>
    <source>
        <strain evidence="2 3">SLV-132</strain>
    </source>
</reference>
<feature type="compositionally biased region" description="Basic and acidic residues" evidence="1">
    <location>
        <begin position="12"/>
        <end position="28"/>
    </location>
</feature>
<dbReference type="EMBL" id="QGGT01000002">
    <property type="protein sequence ID" value="PWK35051.1"/>
    <property type="molecule type" value="Genomic_DNA"/>
</dbReference>
<proteinExistence type="predicted"/>
<evidence type="ECO:0000313" key="2">
    <source>
        <dbReference type="EMBL" id="PWK35051.1"/>
    </source>
</evidence>
<name>A0A316ES58_9BURK</name>
<gene>
    <name evidence="2" type="ORF">C7419_102326</name>
</gene>
<feature type="region of interest" description="Disordered" evidence="1">
    <location>
        <begin position="1"/>
        <end position="69"/>
    </location>
</feature>
<protein>
    <submittedName>
        <fullName evidence="2">Uncharacterized protein</fullName>
    </submittedName>
</protein>
<evidence type="ECO:0000256" key="1">
    <source>
        <dbReference type="SAM" id="MobiDB-lite"/>
    </source>
</evidence>
<dbReference type="RefSeq" id="WP_109583169.1">
    <property type="nucleotide sequence ID" value="NZ_QGGT01000002.1"/>
</dbReference>
<feature type="compositionally biased region" description="Basic and acidic residues" evidence="1">
    <location>
        <begin position="42"/>
        <end position="69"/>
    </location>
</feature>